<organism evidence="2 3">
    <name type="scientific">Dillenia turbinata</name>
    <dbReference type="NCBI Taxonomy" id="194707"/>
    <lineage>
        <taxon>Eukaryota</taxon>
        <taxon>Viridiplantae</taxon>
        <taxon>Streptophyta</taxon>
        <taxon>Embryophyta</taxon>
        <taxon>Tracheophyta</taxon>
        <taxon>Spermatophyta</taxon>
        <taxon>Magnoliopsida</taxon>
        <taxon>eudicotyledons</taxon>
        <taxon>Gunneridae</taxon>
        <taxon>Pentapetalae</taxon>
        <taxon>Dilleniales</taxon>
        <taxon>Dilleniaceae</taxon>
        <taxon>Dillenia</taxon>
    </lineage>
</organism>
<proteinExistence type="predicted"/>
<dbReference type="Proteomes" id="UP001370490">
    <property type="component" value="Unassembled WGS sequence"/>
</dbReference>
<comment type="caution">
    <text evidence="2">The sequence shown here is derived from an EMBL/GenBank/DDBJ whole genome shotgun (WGS) entry which is preliminary data.</text>
</comment>
<name>A0AAN8Z9R4_9MAGN</name>
<keyword evidence="1" id="KW-0812">Transmembrane</keyword>
<gene>
    <name evidence="2" type="ORF">RJ641_006101</name>
</gene>
<evidence type="ECO:0000313" key="2">
    <source>
        <dbReference type="EMBL" id="KAK6927510.1"/>
    </source>
</evidence>
<dbReference type="Pfam" id="PF03140">
    <property type="entry name" value="DUF247"/>
    <property type="match status" value="1"/>
</dbReference>
<reference evidence="2 3" key="1">
    <citation type="submission" date="2023-12" db="EMBL/GenBank/DDBJ databases">
        <title>A high-quality genome assembly for Dillenia turbinata (Dilleniales).</title>
        <authorList>
            <person name="Chanderbali A."/>
        </authorList>
    </citation>
    <scope>NUCLEOTIDE SEQUENCE [LARGE SCALE GENOMIC DNA]</scope>
    <source>
        <strain evidence="2">LSX21</strain>
        <tissue evidence="2">Leaf</tissue>
    </source>
</reference>
<keyword evidence="1" id="KW-1133">Transmembrane helix</keyword>
<sequence length="404" mass="47199">MLIESGPPPSPGCCIYKVPRDIRLLNVAAYEPCVVSIGPFHHGKSNLKTMEERKIHYFRSFVQRANLDVDDLVNTVKEWEEETRASYGEKIEFSRDDFVLMILFDGIFIIELFLRKQFPQWREDYDNKLTFQSGFFENINSDLILLENQLPFFVLKRIFNYAFQRHPVNFLPLIDLTFLFFSSYNTRDMRPEPGFEREHFLDFVRTFRLPSNSMTQHGSGAKVEFRPGAKELHKAGVEFKKASSERPFHIHFENSILELPCLNLYDDTESYFRNLMVFEQCHYPNDSHIRDYVAFMDFLINTTEDVDLLVQSGVIENNLGDAAAVATLFNSLCKNITIDDSRFSYASLCEELNAHCKFLWHHWKAILRRDYFSNPWRTAATIAAIMLLVLTLVQTICSIISLRK</sequence>
<dbReference type="InterPro" id="IPR004158">
    <property type="entry name" value="DUF247_pln"/>
</dbReference>
<evidence type="ECO:0000256" key="1">
    <source>
        <dbReference type="SAM" id="Phobius"/>
    </source>
</evidence>
<keyword evidence="3" id="KW-1185">Reference proteome</keyword>
<dbReference type="AlphaFoldDB" id="A0AAN8Z9R4"/>
<dbReference type="PANTHER" id="PTHR31170">
    <property type="entry name" value="BNAC04G53230D PROTEIN"/>
    <property type="match status" value="1"/>
</dbReference>
<protein>
    <submittedName>
        <fullName evidence="2">Uncharacterized protein</fullName>
    </submittedName>
</protein>
<feature type="transmembrane region" description="Helical" evidence="1">
    <location>
        <begin position="378"/>
        <end position="402"/>
    </location>
</feature>
<keyword evidence="1" id="KW-0472">Membrane</keyword>
<evidence type="ECO:0000313" key="3">
    <source>
        <dbReference type="Proteomes" id="UP001370490"/>
    </source>
</evidence>
<accession>A0AAN8Z9R4</accession>
<dbReference type="EMBL" id="JBAMMX010000014">
    <property type="protein sequence ID" value="KAK6927510.1"/>
    <property type="molecule type" value="Genomic_DNA"/>
</dbReference>
<dbReference type="PANTHER" id="PTHR31170:SF25">
    <property type="entry name" value="BNAA09G04570D PROTEIN"/>
    <property type="match status" value="1"/>
</dbReference>